<dbReference type="AlphaFoldDB" id="A0A8S9PHJ6"/>
<feature type="domain" description="Exostosin GT47" evidence="8">
    <location>
        <begin position="74"/>
        <end position="385"/>
    </location>
</feature>
<dbReference type="InterPro" id="IPR040911">
    <property type="entry name" value="Exostosin_GT47"/>
</dbReference>
<keyword evidence="7" id="KW-0812">Transmembrane</keyword>
<dbReference type="EMBL" id="QGKX02001521">
    <property type="protein sequence ID" value="KAF3512467.1"/>
    <property type="molecule type" value="Genomic_DNA"/>
</dbReference>
<protein>
    <recommendedName>
        <fullName evidence="8">Exostosin GT47 domain-containing protein</fullName>
    </recommendedName>
</protein>
<name>A0A8S9PHJ6_BRACR</name>
<keyword evidence="7" id="KW-1133">Transmembrane helix</keyword>
<evidence type="ECO:0000256" key="2">
    <source>
        <dbReference type="ARBA" id="ARBA00010271"/>
    </source>
</evidence>
<sequence length="583" mass="67517">MPEKNGSTIGYVARNFLLYLFVFTTVLFALSCYFVLRSTAHNRFLSSTFQSKSFARDPSLKDDCRCVEDEKRRGPLKVFMYDMDPEFHFGLLNWKPEGGGSVWPDVHKFIPPYPGGLNLQHSIEYWLTLDLLASEYPNGPRPIAAKRVYNSTEADVIFVPFFSSLSYNRFSKVNPHQKTSRNKDLQGKLVAFLTAQEEWKMSGGRDHVVLAHHPNSMLDARNKLFPAIFILSDFGRYPLTVANVEKDVIAPYKHVIKTYENDTSGFDSRPILLYFQGAIYRKDGGFVRQELFYLLQDEKDVHFSFGSVRNGGINKASQGMHNSKFCLNIAGDTPSSNRLFDAIASHCVPVIISDDIELPFEDVIDYSEFSVFVRTSDALKENFLVNLIRGITKEEWTRMWNRLKEVEKFYEFHFPSRVDDAVQMIWQAIARKVPSVKMRIHKSRRYSGSVSDAGKESRWSSLIPRSFCDDIELPFEDVIDYSEFSVFVRTSDALKENFLVNLIRGITKEEWTRMWNRLKEVEKFYEFHFPSRVDDAVQMIWQAIARKVPSVKMRIHKSRRYSGSVSDAGKESRWSSLIPRSFW</sequence>
<keyword evidence="4" id="KW-0808">Transferase</keyword>
<evidence type="ECO:0000256" key="1">
    <source>
        <dbReference type="ARBA" id="ARBA00004323"/>
    </source>
</evidence>
<keyword evidence="5" id="KW-0735">Signal-anchor</keyword>
<keyword evidence="7" id="KW-0472">Membrane</keyword>
<evidence type="ECO:0000313" key="9">
    <source>
        <dbReference type="EMBL" id="KAF3512467.1"/>
    </source>
</evidence>
<evidence type="ECO:0000256" key="6">
    <source>
        <dbReference type="ARBA" id="ARBA00023034"/>
    </source>
</evidence>
<dbReference type="PANTHER" id="PTHR11062:SF99">
    <property type="entry name" value="EXOSTOSIN FAMILY PROTEIN"/>
    <property type="match status" value="1"/>
</dbReference>
<evidence type="ECO:0000256" key="5">
    <source>
        <dbReference type="ARBA" id="ARBA00022968"/>
    </source>
</evidence>
<gene>
    <name evidence="9" type="ORF">F2Q69_00007366</name>
</gene>
<comment type="caution">
    <text evidence="9">The sequence shown here is derived from an EMBL/GenBank/DDBJ whole genome shotgun (WGS) entry which is preliminary data.</text>
</comment>
<reference evidence="9" key="1">
    <citation type="submission" date="2019-12" db="EMBL/GenBank/DDBJ databases">
        <title>Genome sequencing and annotation of Brassica cretica.</title>
        <authorList>
            <person name="Studholme D.J."/>
            <person name="Sarris P."/>
        </authorList>
    </citation>
    <scope>NUCLEOTIDE SEQUENCE</scope>
    <source>
        <strain evidence="9">PFS-109/04</strain>
        <tissue evidence="9">Leaf</tissue>
    </source>
</reference>
<dbReference type="PROSITE" id="PS51257">
    <property type="entry name" value="PROKAR_LIPOPROTEIN"/>
    <property type="match status" value="1"/>
</dbReference>
<dbReference type="Pfam" id="PF03016">
    <property type="entry name" value="Exostosin_GT47"/>
    <property type="match status" value="1"/>
</dbReference>
<comment type="subcellular location">
    <subcellularLocation>
        <location evidence="1">Golgi apparatus membrane</location>
        <topology evidence="1">Single-pass type II membrane protein</topology>
    </subcellularLocation>
</comment>
<accession>A0A8S9PHJ6</accession>
<evidence type="ECO:0000256" key="3">
    <source>
        <dbReference type="ARBA" id="ARBA00022676"/>
    </source>
</evidence>
<dbReference type="InterPro" id="IPR004263">
    <property type="entry name" value="Exostosin"/>
</dbReference>
<keyword evidence="6" id="KW-0333">Golgi apparatus</keyword>
<organism evidence="9 10">
    <name type="scientific">Brassica cretica</name>
    <name type="common">Mustard</name>
    <dbReference type="NCBI Taxonomy" id="69181"/>
    <lineage>
        <taxon>Eukaryota</taxon>
        <taxon>Viridiplantae</taxon>
        <taxon>Streptophyta</taxon>
        <taxon>Embryophyta</taxon>
        <taxon>Tracheophyta</taxon>
        <taxon>Spermatophyta</taxon>
        <taxon>Magnoliopsida</taxon>
        <taxon>eudicotyledons</taxon>
        <taxon>Gunneridae</taxon>
        <taxon>Pentapetalae</taxon>
        <taxon>rosids</taxon>
        <taxon>malvids</taxon>
        <taxon>Brassicales</taxon>
        <taxon>Brassicaceae</taxon>
        <taxon>Brassiceae</taxon>
        <taxon>Brassica</taxon>
    </lineage>
</organism>
<evidence type="ECO:0000313" key="10">
    <source>
        <dbReference type="Proteomes" id="UP000712600"/>
    </source>
</evidence>
<dbReference type="GO" id="GO:0016757">
    <property type="term" value="F:glycosyltransferase activity"/>
    <property type="evidence" value="ECO:0007669"/>
    <property type="project" value="UniProtKB-KW"/>
</dbReference>
<keyword evidence="3" id="KW-0328">Glycosyltransferase</keyword>
<dbReference type="Proteomes" id="UP000712600">
    <property type="component" value="Unassembled WGS sequence"/>
</dbReference>
<comment type="similarity">
    <text evidence="2">Belongs to the glycosyltransferase 47 family.</text>
</comment>
<evidence type="ECO:0000259" key="8">
    <source>
        <dbReference type="Pfam" id="PF03016"/>
    </source>
</evidence>
<evidence type="ECO:0000256" key="7">
    <source>
        <dbReference type="SAM" id="Phobius"/>
    </source>
</evidence>
<feature type="transmembrane region" description="Helical" evidence="7">
    <location>
        <begin position="16"/>
        <end position="36"/>
    </location>
</feature>
<evidence type="ECO:0000256" key="4">
    <source>
        <dbReference type="ARBA" id="ARBA00022679"/>
    </source>
</evidence>
<dbReference type="GO" id="GO:0000139">
    <property type="term" value="C:Golgi membrane"/>
    <property type="evidence" value="ECO:0007669"/>
    <property type="project" value="UniProtKB-SubCell"/>
</dbReference>
<proteinExistence type="inferred from homology"/>
<dbReference type="PANTHER" id="PTHR11062">
    <property type="entry name" value="EXOSTOSIN HEPARAN SULFATE GLYCOSYLTRANSFERASE -RELATED"/>
    <property type="match status" value="1"/>
</dbReference>